<dbReference type="SUPFAM" id="SSF51658">
    <property type="entry name" value="Xylose isomerase-like"/>
    <property type="match status" value="1"/>
</dbReference>
<sequence length="273" mass="30241">MQGRLTPPKGRGIQFFPFDGWQSEFEKAQGLGLNDIEFIFDLDQYESNPLWTDGGVSEIQSLINKSGVLVNNICGDFFMRRPFFRVEENVRKENVEVLKKLIVSASNIGARNVEIPILDNSSLKTKEEEDILVRSLTECLETARSNNIILSVEADLPPVKLLNLLKKFPGHQVKVVYDSGNSSGLGYDPYEEVTTLGDFIINAHIKDRVLGGGTVSLGTGSADFDKLFTGLKKINYQGAFTLQAARGSDGNESETTNTYLNFLAPYLAGLRSY</sequence>
<dbReference type="InterPro" id="IPR050312">
    <property type="entry name" value="IolE/XylAMocC-like"/>
</dbReference>
<proteinExistence type="predicted"/>
<accession>A0A1F8EYX0</accession>
<dbReference type="Proteomes" id="UP000177507">
    <property type="component" value="Unassembled WGS sequence"/>
</dbReference>
<organism evidence="2 3">
    <name type="scientific">Candidatus Yanofskybacteria bacterium RIFCSPHIGHO2_01_FULL_44_17</name>
    <dbReference type="NCBI Taxonomy" id="1802668"/>
    <lineage>
        <taxon>Bacteria</taxon>
        <taxon>Candidatus Yanofskyibacteriota</taxon>
    </lineage>
</organism>
<evidence type="ECO:0000259" key="1">
    <source>
        <dbReference type="Pfam" id="PF01261"/>
    </source>
</evidence>
<dbReference type="InterPro" id="IPR013022">
    <property type="entry name" value="Xyl_isomerase-like_TIM-brl"/>
</dbReference>
<dbReference type="Gene3D" id="3.20.20.150">
    <property type="entry name" value="Divalent-metal-dependent TIM barrel enzymes"/>
    <property type="match status" value="1"/>
</dbReference>
<evidence type="ECO:0000313" key="2">
    <source>
        <dbReference type="EMBL" id="OGN05688.1"/>
    </source>
</evidence>
<dbReference type="PANTHER" id="PTHR12110">
    <property type="entry name" value="HYDROXYPYRUVATE ISOMERASE"/>
    <property type="match status" value="1"/>
</dbReference>
<dbReference type="AlphaFoldDB" id="A0A1F8EYX0"/>
<comment type="caution">
    <text evidence="2">The sequence shown here is derived from an EMBL/GenBank/DDBJ whole genome shotgun (WGS) entry which is preliminary data.</text>
</comment>
<protein>
    <recommendedName>
        <fullName evidence="1">Xylose isomerase-like TIM barrel domain-containing protein</fullName>
    </recommendedName>
</protein>
<reference evidence="2 3" key="1">
    <citation type="journal article" date="2016" name="Nat. Commun.">
        <title>Thousands of microbial genomes shed light on interconnected biogeochemical processes in an aquifer system.</title>
        <authorList>
            <person name="Anantharaman K."/>
            <person name="Brown C.T."/>
            <person name="Hug L.A."/>
            <person name="Sharon I."/>
            <person name="Castelle C.J."/>
            <person name="Probst A.J."/>
            <person name="Thomas B.C."/>
            <person name="Singh A."/>
            <person name="Wilkins M.J."/>
            <person name="Karaoz U."/>
            <person name="Brodie E.L."/>
            <person name="Williams K.H."/>
            <person name="Hubbard S.S."/>
            <person name="Banfield J.F."/>
        </authorList>
    </citation>
    <scope>NUCLEOTIDE SEQUENCE [LARGE SCALE GENOMIC DNA]</scope>
</reference>
<gene>
    <name evidence="2" type="ORF">A2831_00655</name>
</gene>
<dbReference type="InterPro" id="IPR036237">
    <property type="entry name" value="Xyl_isomerase-like_sf"/>
</dbReference>
<evidence type="ECO:0000313" key="3">
    <source>
        <dbReference type="Proteomes" id="UP000177507"/>
    </source>
</evidence>
<dbReference type="EMBL" id="MGJI01000006">
    <property type="protein sequence ID" value="OGN05688.1"/>
    <property type="molecule type" value="Genomic_DNA"/>
</dbReference>
<dbReference type="Pfam" id="PF01261">
    <property type="entry name" value="AP_endonuc_2"/>
    <property type="match status" value="1"/>
</dbReference>
<dbReference type="STRING" id="1802668.A2831_00655"/>
<name>A0A1F8EYX0_9BACT</name>
<dbReference type="PANTHER" id="PTHR12110:SF53">
    <property type="entry name" value="BLR5974 PROTEIN"/>
    <property type="match status" value="1"/>
</dbReference>
<feature type="domain" description="Xylose isomerase-like TIM barrel" evidence="1">
    <location>
        <begin position="25"/>
        <end position="251"/>
    </location>
</feature>